<evidence type="ECO:0000256" key="2">
    <source>
        <dbReference type="ARBA" id="ARBA00007386"/>
    </source>
</evidence>
<name>A0A8C5L1H6_JACJA</name>
<dbReference type="PANTHER" id="PTHR35860">
    <property type="entry name" value="PROTEIN FAM24B"/>
    <property type="match status" value="1"/>
</dbReference>
<keyword evidence="5" id="KW-0472">Membrane</keyword>
<dbReference type="Pfam" id="PF15193">
    <property type="entry name" value="FAM24"/>
    <property type="match status" value="1"/>
</dbReference>
<accession>A0A8C5L1H6</accession>
<dbReference type="GO" id="GO:0005576">
    <property type="term" value="C:extracellular region"/>
    <property type="evidence" value="ECO:0007669"/>
    <property type="project" value="UniProtKB-SubCell"/>
</dbReference>
<evidence type="ECO:0000256" key="4">
    <source>
        <dbReference type="ARBA" id="ARBA00022729"/>
    </source>
</evidence>
<feature type="transmembrane region" description="Helical" evidence="5">
    <location>
        <begin position="12"/>
        <end position="34"/>
    </location>
</feature>
<evidence type="ECO:0000313" key="6">
    <source>
        <dbReference type="Ensembl" id="ENSJJAP00000016232.1"/>
    </source>
</evidence>
<dbReference type="InterPro" id="IPR028122">
    <property type="entry name" value="FAM24"/>
</dbReference>
<reference evidence="6" key="2">
    <citation type="submission" date="2025-09" db="UniProtKB">
        <authorList>
            <consortium name="Ensembl"/>
        </authorList>
    </citation>
    <scope>IDENTIFICATION</scope>
</reference>
<dbReference type="OMA" id="MFCIGGG"/>
<evidence type="ECO:0000256" key="5">
    <source>
        <dbReference type="SAM" id="Phobius"/>
    </source>
</evidence>
<sequence length="108" mass="11278">MSSSLDLRTIITLTIGTGILAAMLVLTGVVLCLYSKVSKAIKSCGASKEADVVASDCIHLCKATQSKAIPAKAIPAESCRVLQPCDECSIYANIDAMPPCFCGIREGL</sequence>
<keyword evidence="4" id="KW-0732">Signal</keyword>
<dbReference type="Proteomes" id="UP000694385">
    <property type="component" value="Unassembled WGS sequence"/>
</dbReference>
<evidence type="ECO:0000256" key="3">
    <source>
        <dbReference type="ARBA" id="ARBA00022525"/>
    </source>
</evidence>
<keyword evidence="5" id="KW-0812">Transmembrane</keyword>
<dbReference type="PANTHER" id="PTHR35860:SF4">
    <property type="entry name" value="PROTEIN FAM24A-LIKE"/>
    <property type="match status" value="1"/>
</dbReference>
<reference evidence="6" key="1">
    <citation type="submission" date="2025-08" db="UniProtKB">
        <authorList>
            <consortium name="Ensembl"/>
        </authorList>
    </citation>
    <scope>IDENTIFICATION</scope>
</reference>
<comment type="subcellular location">
    <subcellularLocation>
        <location evidence="1">Secreted</location>
    </subcellularLocation>
</comment>
<dbReference type="AlphaFoldDB" id="A0A8C5L1H6"/>
<organism evidence="6 7">
    <name type="scientific">Jaculus jaculus</name>
    <name type="common">Lesser Egyptian jerboa</name>
    <dbReference type="NCBI Taxonomy" id="51337"/>
    <lineage>
        <taxon>Eukaryota</taxon>
        <taxon>Metazoa</taxon>
        <taxon>Chordata</taxon>
        <taxon>Craniata</taxon>
        <taxon>Vertebrata</taxon>
        <taxon>Euteleostomi</taxon>
        <taxon>Mammalia</taxon>
        <taxon>Eutheria</taxon>
        <taxon>Euarchontoglires</taxon>
        <taxon>Glires</taxon>
        <taxon>Rodentia</taxon>
        <taxon>Myomorpha</taxon>
        <taxon>Dipodoidea</taxon>
        <taxon>Dipodidae</taxon>
        <taxon>Dipodinae</taxon>
        <taxon>Jaculus</taxon>
    </lineage>
</organism>
<comment type="similarity">
    <text evidence="2">Belongs to the FAM24 family.</text>
</comment>
<keyword evidence="7" id="KW-1185">Reference proteome</keyword>
<gene>
    <name evidence="6" type="primary">LOC101616319</name>
</gene>
<protein>
    <submittedName>
        <fullName evidence="6">Family with sequence similarity 24 member B</fullName>
    </submittedName>
</protein>
<keyword evidence="5" id="KW-1133">Transmembrane helix</keyword>
<dbReference type="Ensembl" id="ENSJJAT00000022740.1">
    <property type="protein sequence ID" value="ENSJJAP00000016232.1"/>
    <property type="gene ID" value="ENSJJAG00000018148.1"/>
</dbReference>
<dbReference type="GeneTree" id="ENSGT00940000164044"/>
<proteinExistence type="inferred from homology"/>
<evidence type="ECO:0000256" key="1">
    <source>
        <dbReference type="ARBA" id="ARBA00004613"/>
    </source>
</evidence>
<evidence type="ECO:0000313" key="7">
    <source>
        <dbReference type="Proteomes" id="UP000694385"/>
    </source>
</evidence>
<keyword evidence="3" id="KW-0964">Secreted</keyword>